<dbReference type="PANTHER" id="PTHR44379">
    <property type="entry name" value="OXIDOREDUCTASE WITH IRON-SULFUR SUBUNIT"/>
    <property type="match status" value="1"/>
</dbReference>
<dbReference type="Gene3D" id="1.10.150.120">
    <property type="entry name" value="[2Fe-2S]-binding domain"/>
    <property type="match status" value="1"/>
</dbReference>
<evidence type="ECO:0000313" key="7">
    <source>
        <dbReference type="EMBL" id="EGJ50360.1"/>
    </source>
</evidence>
<gene>
    <name evidence="7" type="ORF">Desaf_2031</name>
</gene>
<dbReference type="Pfam" id="PF01799">
    <property type="entry name" value="Fer2_2"/>
    <property type="match status" value="1"/>
</dbReference>
<dbReference type="InterPro" id="IPR001041">
    <property type="entry name" value="2Fe-2S_ferredoxin-type"/>
</dbReference>
<evidence type="ECO:0000256" key="3">
    <source>
        <dbReference type="ARBA" id="ARBA00023002"/>
    </source>
</evidence>
<protein>
    <submittedName>
        <fullName evidence="7">Xanthine dehydrogenase</fullName>
    </submittedName>
</protein>
<dbReference type="InterPro" id="IPR012675">
    <property type="entry name" value="Beta-grasp_dom_sf"/>
</dbReference>
<reference evidence="7 8" key="1">
    <citation type="journal article" date="2011" name="J. Bacteriol.">
        <title>Genome sequence of the mercury-methylating and pleomorphic Desulfovibrio africanus Strain Walvis Bay.</title>
        <authorList>
            <person name="Brown S.D."/>
            <person name="Wall J.D."/>
            <person name="Kucken A.M."/>
            <person name="Gilmour C.C."/>
            <person name="Podar M."/>
            <person name="Brandt C.C."/>
            <person name="Teshima H."/>
            <person name="Detter J.C."/>
            <person name="Han C.S."/>
            <person name="Land M.L."/>
            <person name="Lucas S."/>
            <person name="Han J."/>
            <person name="Pennacchio L."/>
            <person name="Nolan M."/>
            <person name="Pitluck S."/>
            <person name="Woyke T."/>
            <person name="Goodwin L."/>
            <person name="Palumbo A.V."/>
            <person name="Elias D.A."/>
        </authorList>
    </citation>
    <scope>NUCLEOTIDE SEQUENCE [LARGE SCALE GENOMIC DNA]</scope>
    <source>
        <strain evidence="7 8">Walvis Bay</strain>
    </source>
</reference>
<dbReference type="PROSITE" id="PS00197">
    <property type="entry name" value="2FE2S_FER_1"/>
    <property type="match status" value="1"/>
</dbReference>
<dbReference type="AlphaFoldDB" id="F3Z3I8"/>
<dbReference type="GO" id="GO:0046872">
    <property type="term" value="F:metal ion binding"/>
    <property type="evidence" value="ECO:0007669"/>
    <property type="project" value="UniProtKB-KW"/>
</dbReference>
<dbReference type="Gene3D" id="3.10.20.30">
    <property type="match status" value="1"/>
</dbReference>
<keyword evidence="4" id="KW-0408">Iron</keyword>
<keyword evidence="5" id="KW-0411">Iron-sulfur</keyword>
<dbReference type="GO" id="GO:0051537">
    <property type="term" value="F:2 iron, 2 sulfur cluster binding"/>
    <property type="evidence" value="ECO:0007669"/>
    <property type="project" value="UniProtKB-KW"/>
</dbReference>
<evidence type="ECO:0000256" key="5">
    <source>
        <dbReference type="ARBA" id="ARBA00023014"/>
    </source>
</evidence>
<dbReference type="SUPFAM" id="SSF47741">
    <property type="entry name" value="CO dehydrogenase ISP C-domain like"/>
    <property type="match status" value="1"/>
</dbReference>
<dbReference type="PANTHER" id="PTHR44379:SF5">
    <property type="entry name" value="OXIDOREDUCTASE WITH IRON-SULFUR SUBUNIT"/>
    <property type="match status" value="1"/>
</dbReference>
<keyword evidence="3" id="KW-0560">Oxidoreductase</keyword>
<dbReference type="eggNOG" id="COG2080">
    <property type="taxonomic scope" value="Bacteria"/>
</dbReference>
<dbReference type="STRING" id="690850.Desaf_2031"/>
<dbReference type="GO" id="GO:0016491">
    <property type="term" value="F:oxidoreductase activity"/>
    <property type="evidence" value="ECO:0007669"/>
    <property type="project" value="UniProtKB-KW"/>
</dbReference>
<dbReference type="SUPFAM" id="SSF54292">
    <property type="entry name" value="2Fe-2S ferredoxin-like"/>
    <property type="match status" value="1"/>
</dbReference>
<keyword evidence="2" id="KW-0479">Metal-binding</keyword>
<dbReference type="PROSITE" id="PS51085">
    <property type="entry name" value="2FE2S_FER_2"/>
    <property type="match status" value="1"/>
</dbReference>
<keyword evidence="8" id="KW-1185">Reference proteome</keyword>
<dbReference type="Pfam" id="PF00111">
    <property type="entry name" value="Fer2"/>
    <property type="match status" value="1"/>
</dbReference>
<name>F3Z3I8_DESAF</name>
<dbReference type="InterPro" id="IPR036884">
    <property type="entry name" value="2Fe-2S-bd_dom_sf"/>
</dbReference>
<dbReference type="RefSeq" id="WP_014260105.1">
    <property type="nucleotide sequence ID" value="NC_016629.1"/>
</dbReference>
<proteinExistence type="predicted"/>
<evidence type="ECO:0000256" key="4">
    <source>
        <dbReference type="ARBA" id="ARBA00023004"/>
    </source>
</evidence>
<organism evidence="7 8">
    <name type="scientific">Desulfocurvibacter africanus subsp. africanus str. Walvis Bay</name>
    <dbReference type="NCBI Taxonomy" id="690850"/>
    <lineage>
        <taxon>Bacteria</taxon>
        <taxon>Pseudomonadati</taxon>
        <taxon>Thermodesulfobacteriota</taxon>
        <taxon>Desulfovibrionia</taxon>
        <taxon>Desulfovibrionales</taxon>
        <taxon>Desulfovibrionaceae</taxon>
        <taxon>Desulfocurvibacter</taxon>
    </lineage>
</organism>
<accession>F3Z3I8</accession>
<dbReference type="HOGENOM" id="CLU_052511_3_1_7"/>
<dbReference type="InterPro" id="IPR051452">
    <property type="entry name" value="Diverse_Oxidoreductases"/>
</dbReference>
<evidence type="ECO:0000256" key="1">
    <source>
        <dbReference type="ARBA" id="ARBA00022714"/>
    </source>
</evidence>
<evidence type="ECO:0000256" key="2">
    <source>
        <dbReference type="ARBA" id="ARBA00022723"/>
    </source>
</evidence>
<dbReference type="Proteomes" id="UP000007844">
    <property type="component" value="Chromosome"/>
</dbReference>
<evidence type="ECO:0000259" key="6">
    <source>
        <dbReference type="PROSITE" id="PS51085"/>
    </source>
</evidence>
<feature type="domain" description="2Fe-2S ferredoxin-type" evidence="6">
    <location>
        <begin position="1"/>
        <end position="77"/>
    </location>
</feature>
<dbReference type="KEGG" id="daf:Desaf_2031"/>
<dbReference type="EMBL" id="CP003221">
    <property type="protein sequence ID" value="EGJ50360.1"/>
    <property type="molecule type" value="Genomic_DNA"/>
</dbReference>
<evidence type="ECO:0000313" key="8">
    <source>
        <dbReference type="Proteomes" id="UP000007844"/>
    </source>
</evidence>
<keyword evidence="1" id="KW-0001">2Fe-2S</keyword>
<dbReference type="InterPro" id="IPR002888">
    <property type="entry name" value="2Fe-2S-bd"/>
</dbReference>
<dbReference type="InterPro" id="IPR036010">
    <property type="entry name" value="2Fe-2S_ferredoxin-like_sf"/>
</dbReference>
<dbReference type="InterPro" id="IPR006058">
    <property type="entry name" value="2Fe2S_fd_BS"/>
</dbReference>
<sequence length="162" mass="16821">MTIRFVLNGKPVEVEAPAERRAIDLLREDLGLIGTKEGCGGGECGACSILVDGVTRLSCLMLAAQLQGRDITTVEGLGTAEAPHPIQTALAECGAVQCGFCTPGMAVTAAGFLAGNPSPDRQAIREGLSGNLCRCTGYQKIIDAVESAELAMQAKPAMQEDE</sequence>